<accession>A0ABX1DHA2</accession>
<sequence length="58" mass="6430">SMKKKIFFGFAFFVGLALMVAWQFAAAELADLQKNVDPNLKKHNVEVANQDAEGALFV</sequence>
<organism evidence="2 3">
    <name type="scientific">Tamlana crocina</name>
    <dbReference type="NCBI Taxonomy" id="393006"/>
    <lineage>
        <taxon>Bacteria</taxon>
        <taxon>Pseudomonadati</taxon>
        <taxon>Bacteroidota</taxon>
        <taxon>Flavobacteriia</taxon>
        <taxon>Flavobacteriales</taxon>
        <taxon>Flavobacteriaceae</taxon>
        <taxon>Tamlana</taxon>
    </lineage>
</organism>
<gene>
    <name evidence="2" type="ORF">HC176_19130</name>
</gene>
<evidence type="ECO:0000313" key="3">
    <source>
        <dbReference type="Proteomes" id="UP000760545"/>
    </source>
</evidence>
<name>A0ABX1DHA2_9FLAO</name>
<evidence type="ECO:0000313" key="2">
    <source>
        <dbReference type="EMBL" id="NJX17585.1"/>
    </source>
</evidence>
<feature type="non-terminal residue" evidence="2">
    <location>
        <position position="1"/>
    </location>
</feature>
<comment type="caution">
    <text evidence="2">The sequence shown here is derived from an EMBL/GenBank/DDBJ whole genome shotgun (WGS) entry which is preliminary data.</text>
</comment>
<dbReference type="Proteomes" id="UP000760545">
    <property type="component" value="Unassembled WGS sequence"/>
</dbReference>
<evidence type="ECO:0000256" key="1">
    <source>
        <dbReference type="SAM" id="SignalP"/>
    </source>
</evidence>
<keyword evidence="1" id="KW-0732">Signal</keyword>
<proteinExistence type="predicted"/>
<protein>
    <submittedName>
        <fullName evidence="2">Uncharacterized protein</fullName>
    </submittedName>
</protein>
<feature type="chain" id="PRO_5045618017" evidence="1">
    <location>
        <begin position="27"/>
        <end position="58"/>
    </location>
</feature>
<feature type="signal peptide" evidence="1">
    <location>
        <begin position="1"/>
        <end position="26"/>
    </location>
</feature>
<reference evidence="2 3" key="1">
    <citation type="submission" date="2020-03" db="EMBL/GenBank/DDBJ databases">
        <title>Tamlana sp. nov, isolated from XXX.</title>
        <authorList>
            <person name="Cao W.R."/>
        </authorList>
    </citation>
    <scope>NUCLEOTIDE SEQUENCE [LARGE SCALE GENOMIC DNA]</scope>
    <source>
        <strain evidence="2 3">HST1-43</strain>
    </source>
</reference>
<dbReference type="EMBL" id="JAAVJS010000818">
    <property type="protein sequence ID" value="NJX17585.1"/>
    <property type="molecule type" value="Genomic_DNA"/>
</dbReference>
<keyword evidence="3" id="KW-1185">Reference proteome</keyword>